<reference evidence="5" key="1">
    <citation type="journal article" date="2019" name="Int. J. Syst. Evol. Microbiol.">
        <title>The Global Catalogue of Microorganisms (GCM) 10K type strain sequencing project: providing services to taxonomists for standard genome sequencing and annotation.</title>
        <authorList>
            <consortium name="The Broad Institute Genomics Platform"/>
            <consortium name="The Broad Institute Genome Sequencing Center for Infectious Disease"/>
            <person name="Wu L."/>
            <person name="Ma J."/>
        </authorList>
    </citation>
    <scope>NUCLEOTIDE SEQUENCE [LARGE SCALE GENOMIC DNA]</scope>
    <source>
        <strain evidence="5">CGMCC 1.15923</strain>
    </source>
</reference>
<protein>
    <recommendedName>
        <fullName evidence="6">Esterase</fullName>
    </recommendedName>
</protein>
<evidence type="ECO:0008006" key="6">
    <source>
        <dbReference type="Google" id="ProtNLM"/>
    </source>
</evidence>
<keyword evidence="2" id="KW-0378">Hydrolase</keyword>
<dbReference type="InterPro" id="IPR029058">
    <property type="entry name" value="AB_hydrolase_fold"/>
</dbReference>
<evidence type="ECO:0000256" key="3">
    <source>
        <dbReference type="SAM" id="SignalP"/>
    </source>
</evidence>
<proteinExistence type="inferred from homology"/>
<feature type="signal peptide" evidence="3">
    <location>
        <begin position="1"/>
        <end position="15"/>
    </location>
</feature>
<keyword evidence="5" id="KW-1185">Reference proteome</keyword>
<dbReference type="SUPFAM" id="SSF53474">
    <property type="entry name" value="alpha/beta-Hydrolases"/>
    <property type="match status" value="1"/>
</dbReference>
<keyword evidence="3" id="KW-0732">Signal</keyword>
<evidence type="ECO:0000313" key="4">
    <source>
        <dbReference type="EMBL" id="GGB38704.1"/>
    </source>
</evidence>
<name>A0ABQ1IG70_9GAMM</name>
<organism evidence="4 5">
    <name type="scientific">Oceanisphaera marina</name>
    <dbReference type="NCBI Taxonomy" id="2017550"/>
    <lineage>
        <taxon>Bacteria</taxon>
        <taxon>Pseudomonadati</taxon>
        <taxon>Pseudomonadota</taxon>
        <taxon>Gammaproteobacteria</taxon>
        <taxon>Aeromonadales</taxon>
        <taxon>Aeromonadaceae</taxon>
        <taxon>Oceanisphaera</taxon>
    </lineage>
</organism>
<dbReference type="InterPro" id="IPR000801">
    <property type="entry name" value="Esterase-like"/>
</dbReference>
<dbReference type="InterPro" id="IPR052558">
    <property type="entry name" value="Siderophore_Hydrolase_D"/>
</dbReference>
<dbReference type="EMBL" id="BMKE01000006">
    <property type="protein sequence ID" value="GGB38704.1"/>
    <property type="molecule type" value="Genomic_DNA"/>
</dbReference>
<sequence length="276" mass="31206">MIMSLFLVMPGSALAVDKEAVKAEPMPVEKTSCYYRFEGFALTSLDQQRHYQIVISIPKAPIPEQGYPVLYMLDGNAALAALNEQDFSRLKGGDWPVIVTLGYQHNAQPARAYDYTPTAKSAQYGGAEAFWQFVEQEVKPRVAKRIQLDAGRQSLWGHSFGGLFVLHTLFNHPESFQSYIAVDPSLWWQQGQILNDEASYKQRKQRPNGHVLIQRSASHREGSTLPEDATRRLAKRLSQLPELTVQYYDYFQHHHGSVRAASIPSALRMAQGIEQQ</sequence>
<dbReference type="Proteomes" id="UP000646152">
    <property type="component" value="Unassembled WGS sequence"/>
</dbReference>
<evidence type="ECO:0000313" key="5">
    <source>
        <dbReference type="Proteomes" id="UP000646152"/>
    </source>
</evidence>
<feature type="chain" id="PRO_5045831003" description="Esterase" evidence="3">
    <location>
        <begin position="16"/>
        <end position="276"/>
    </location>
</feature>
<dbReference type="PANTHER" id="PTHR40841">
    <property type="entry name" value="SIDEROPHORE TRIACETYLFUSARININE C ESTERASE"/>
    <property type="match status" value="1"/>
</dbReference>
<dbReference type="PANTHER" id="PTHR40841:SF2">
    <property type="entry name" value="SIDEROPHORE-DEGRADING ESTERASE (EUROFUNG)"/>
    <property type="match status" value="1"/>
</dbReference>
<dbReference type="Pfam" id="PF00756">
    <property type="entry name" value="Esterase"/>
    <property type="match status" value="1"/>
</dbReference>
<dbReference type="Gene3D" id="3.40.50.1820">
    <property type="entry name" value="alpha/beta hydrolase"/>
    <property type="match status" value="1"/>
</dbReference>
<evidence type="ECO:0000256" key="2">
    <source>
        <dbReference type="ARBA" id="ARBA00022801"/>
    </source>
</evidence>
<accession>A0ABQ1IG70</accession>
<comment type="caution">
    <text evidence="4">The sequence shown here is derived from an EMBL/GenBank/DDBJ whole genome shotgun (WGS) entry which is preliminary data.</text>
</comment>
<gene>
    <name evidence="4" type="ORF">GCM10011502_09920</name>
</gene>
<evidence type="ECO:0000256" key="1">
    <source>
        <dbReference type="ARBA" id="ARBA00005622"/>
    </source>
</evidence>
<comment type="similarity">
    <text evidence="1">Belongs to the esterase D family.</text>
</comment>